<protein>
    <submittedName>
        <fullName evidence="7">Transposase</fullName>
    </submittedName>
</protein>
<dbReference type="RefSeq" id="WP_189009513.1">
    <property type="nucleotide sequence ID" value="NZ_BMOD01000054.1"/>
</dbReference>
<dbReference type="Proteomes" id="UP000632222">
    <property type="component" value="Unassembled WGS sequence"/>
</dbReference>
<gene>
    <name evidence="7" type="ORF">GCM10008938_52330</name>
</gene>
<evidence type="ECO:0000259" key="6">
    <source>
        <dbReference type="Pfam" id="PF07282"/>
    </source>
</evidence>
<comment type="similarity">
    <text evidence="1">In the C-terminal section; belongs to the transposase 35 family.</text>
</comment>
<dbReference type="Pfam" id="PF01385">
    <property type="entry name" value="OrfB_IS605"/>
    <property type="match status" value="1"/>
</dbReference>
<dbReference type="InterPro" id="IPR001959">
    <property type="entry name" value="Transposase"/>
</dbReference>
<comment type="caution">
    <text evidence="7">The sequence shown here is derived from an EMBL/GenBank/DDBJ whole genome shotgun (WGS) entry which is preliminary data.</text>
</comment>
<evidence type="ECO:0000259" key="5">
    <source>
        <dbReference type="Pfam" id="PF01385"/>
    </source>
</evidence>
<dbReference type="EMBL" id="BMOD01000054">
    <property type="protein sequence ID" value="GGJ59751.1"/>
    <property type="molecule type" value="Genomic_DNA"/>
</dbReference>
<dbReference type="NCBIfam" id="NF040570">
    <property type="entry name" value="guided_TnpB"/>
    <property type="match status" value="1"/>
</dbReference>
<name>A0ABQ2DNC8_9DEIO</name>
<keyword evidence="8" id="KW-1185">Reference proteome</keyword>
<feature type="domain" description="Cas12f1-like TNB" evidence="6">
    <location>
        <begin position="294"/>
        <end position="358"/>
    </location>
</feature>
<evidence type="ECO:0000313" key="7">
    <source>
        <dbReference type="EMBL" id="GGJ59751.1"/>
    </source>
</evidence>
<evidence type="ECO:0000256" key="1">
    <source>
        <dbReference type="ARBA" id="ARBA00008761"/>
    </source>
</evidence>
<feature type="domain" description="Probable transposase IS891/IS1136/IS1341" evidence="5">
    <location>
        <begin position="168"/>
        <end position="282"/>
    </location>
</feature>
<keyword evidence="3" id="KW-0238">DNA-binding</keyword>
<evidence type="ECO:0000256" key="3">
    <source>
        <dbReference type="ARBA" id="ARBA00023125"/>
    </source>
</evidence>
<dbReference type="InterPro" id="IPR010095">
    <property type="entry name" value="Cas12f1-like_TNB"/>
</dbReference>
<proteinExistence type="inferred from homology"/>
<dbReference type="NCBIfam" id="TIGR01766">
    <property type="entry name" value="IS200/IS605 family accessory protein TnpB-like domain"/>
    <property type="match status" value="1"/>
</dbReference>
<evidence type="ECO:0000256" key="4">
    <source>
        <dbReference type="ARBA" id="ARBA00023172"/>
    </source>
</evidence>
<evidence type="ECO:0000256" key="2">
    <source>
        <dbReference type="ARBA" id="ARBA00022578"/>
    </source>
</evidence>
<sequence length="373" mass="43234">MITIECKVYGSVQQFSRVDEAIRTVQFIRNKCLRLWMDHQDSETGIGRNELARHTAELAQSYGFVRHLNSSARQASAERTWTAISRFYQSRKANSPIRYPRFQKDNRSMEYRKSGWKLEARHSRITFTDGCGIGTLRLRGGHNLTLLQPDYINRVRLLRRADGYYLQLLVKRDAPQPLPPAHRQVGLDVGLRHFLVDSEGQAVANPRHHKRSLDRLKRKQRQLARMKKGSQNRKKAAQKLSRLYLKTSRQRKDFVVKTARCVVKSNDLIAVEQLQVRNLLKNHRLARSIQDVGWRQFMQWLSYFARKMGRTMVFVPAKHTTSLCSGCGALVPKSLRERVHRCSCGLVMDRDHNAARNILKFALHTVGHTEIQA</sequence>
<dbReference type="Pfam" id="PF07282">
    <property type="entry name" value="Cas12f1-like_TNB"/>
    <property type="match status" value="1"/>
</dbReference>
<keyword evidence="2" id="KW-0815">Transposition</keyword>
<keyword evidence="4" id="KW-0233">DNA recombination</keyword>
<accession>A0ABQ2DNC8</accession>
<reference evidence="8" key="1">
    <citation type="journal article" date="2019" name="Int. J. Syst. Evol. Microbiol.">
        <title>The Global Catalogue of Microorganisms (GCM) 10K type strain sequencing project: providing services to taxonomists for standard genome sequencing and annotation.</title>
        <authorList>
            <consortium name="The Broad Institute Genomics Platform"/>
            <consortium name="The Broad Institute Genome Sequencing Center for Infectious Disease"/>
            <person name="Wu L."/>
            <person name="Ma J."/>
        </authorList>
    </citation>
    <scope>NUCLEOTIDE SEQUENCE [LARGE SCALE GENOMIC DNA]</scope>
    <source>
        <strain evidence="8">JCM 14370</strain>
    </source>
</reference>
<organism evidence="7 8">
    <name type="scientific">Deinococcus roseus</name>
    <dbReference type="NCBI Taxonomy" id="392414"/>
    <lineage>
        <taxon>Bacteria</taxon>
        <taxon>Thermotogati</taxon>
        <taxon>Deinococcota</taxon>
        <taxon>Deinococci</taxon>
        <taxon>Deinococcales</taxon>
        <taxon>Deinococcaceae</taxon>
        <taxon>Deinococcus</taxon>
    </lineage>
</organism>
<evidence type="ECO:0000313" key="8">
    <source>
        <dbReference type="Proteomes" id="UP000632222"/>
    </source>
</evidence>